<dbReference type="PROSITE" id="PS00237">
    <property type="entry name" value="G_PROTEIN_RECEP_F1_1"/>
    <property type="match status" value="1"/>
</dbReference>
<comment type="caution">
    <text evidence="11">The sequence shown here is derived from an EMBL/GenBank/DDBJ whole genome shotgun (WGS) entry which is preliminary data.</text>
</comment>
<dbReference type="Pfam" id="PF00001">
    <property type="entry name" value="7tm_1"/>
    <property type="match status" value="1"/>
</dbReference>
<keyword evidence="8" id="KW-0297">G-protein coupled receptor</keyword>
<evidence type="ECO:0000256" key="7">
    <source>
        <dbReference type="ARBA" id="ARBA00023136"/>
    </source>
</evidence>
<dbReference type="Gene3D" id="1.20.1070.10">
    <property type="entry name" value="Rhodopsin 7-helix transmembrane proteins"/>
    <property type="match status" value="1"/>
</dbReference>
<feature type="transmembrane region" description="Helical" evidence="9">
    <location>
        <begin position="27"/>
        <end position="53"/>
    </location>
</feature>
<keyword evidence="5" id="KW-0677">Repeat</keyword>
<dbReference type="EMBL" id="JAHLQT010028706">
    <property type="protein sequence ID" value="KAG7161904.1"/>
    <property type="molecule type" value="Genomic_DNA"/>
</dbReference>
<dbReference type="PANTHER" id="PTHR24372:SF80">
    <property type="entry name" value="FI21465P1-RELATED"/>
    <property type="match status" value="1"/>
</dbReference>
<evidence type="ECO:0000256" key="3">
    <source>
        <dbReference type="ARBA" id="ARBA00022614"/>
    </source>
</evidence>
<comment type="similarity">
    <text evidence="2 8">Belongs to the G-protein coupled receptor 1 family.</text>
</comment>
<dbReference type="GO" id="GO:0008528">
    <property type="term" value="F:G protein-coupled peptide receptor activity"/>
    <property type="evidence" value="ECO:0007669"/>
    <property type="project" value="TreeGrafter"/>
</dbReference>
<reference evidence="11" key="1">
    <citation type="journal article" date="2021" name="Sci. Adv.">
        <title>The American lobster genome reveals insights on longevity, neural, and immune adaptations.</title>
        <authorList>
            <person name="Polinski J.M."/>
            <person name="Zimin A.V."/>
            <person name="Clark K.F."/>
            <person name="Kohn A.B."/>
            <person name="Sadowski N."/>
            <person name="Timp W."/>
            <person name="Ptitsyn A."/>
            <person name="Khanna P."/>
            <person name="Romanova D.Y."/>
            <person name="Williams P."/>
            <person name="Greenwood S.J."/>
            <person name="Moroz L.L."/>
            <person name="Walt D.R."/>
            <person name="Bodnar A.G."/>
        </authorList>
    </citation>
    <scope>NUCLEOTIDE SEQUENCE</scope>
    <source>
        <strain evidence="11">GMGI-L3</strain>
    </source>
</reference>
<dbReference type="GO" id="GO:0007189">
    <property type="term" value="P:adenylate cyclase-activating G protein-coupled receptor signaling pathway"/>
    <property type="evidence" value="ECO:0007669"/>
    <property type="project" value="TreeGrafter"/>
</dbReference>
<sequence>MGVYLVVVGVEDVRTRGKFHSYALHWASSYLCTFAGILALVSSETSVFILTFMSLERYLYISEALDDRALSERSAKMCLIVIWLTSISLALF</sequence>
<organism evidence="11 12">
    <name type="scientific">Homarus americanus</name>
    <name type="common">American lobster</name>
    <dbReference type="NCBI Taxonomy" id="6706"/>
    <lineage>
        <taxon>Eukaryota</taxon>
        <taxon>Metazoa</taxon>
        <taxon>Ecdysozoa</taxon>
        <taxon>Arthropoda</taxon>
        <taxon>Crustacea</taxon>
        <taxon>Multicrustacea</taxon>
        <taxon>Malacostraca</taxon>
        <taxon>Eumalacostraca</taxon>
        <taxon>Eucarida</taxon>
        <taxon>Decapoda</taxon>
        <taxon>Pleocyemata</taxon>
        <taxon>Astacidea</taxon>
        <taxon>Nephropoidea</taxon>
        <taxon>Nephropidae</taxon>
        <taxon>Homarus</taxon>
    </lineage>
</organism>
<keyword evidence="4 8" id="KW-0812">Transmembrane</keyword>
<accession>A0A8J5JYV6</accession>
<dbReference type="PROSITE" id="PS50262">
    <property type="entry name" value="G_PROTEIN_RECEP_F1_2"/>
    <property type="match status" value="1"/>
</dbReference>
<evidence type="ECO:0000256" key="9">
    <source>
        <dbReference type="SAM" id="Phobius"/>
    </source>
</evidence>
<proteinExistence type="inferred from homology"/>
<dbReference type="InterPro" id="IPR000276">
    <property type="entry name" value="GPCR_Rhodpsn"/>
</dbReference>
<evidence type="ECO:0000256" key="6">
    <source>
        <dbReference type="ARBA" id="ARBA00022989"/>
    </source>
</evidence>
<feature type="domain" description="G-protein coupled receptors family 1 profile" evidence="10">
    <location>
        <begin position="1"/>
        <end position="92"/>
    </location>
</feature>
<dbReference type="GO" id="GO:0005886">
    <property type="term" value="C:plasma membrane"/>
    <property type="evidence" value="ECO:0007669"/>
    <property type="project" value="TreeGrafter"/>
</dbReference>
<gene>
    <name evidence="11" type="primary">Rxfp2-L3</name>
    <name evidence="11" type="ORF">Hamer_G019917</name>
</gene>
<keyword evidence="3" id="KW-0433">Leucine-rich repeat</keyword>
<evidence type="ECO:0000256" key="1">
    <source>
        <dbReference type="ARBA" id="ARBA00004370"/>
    </source>
</evidence>
<dbReference type="PRINTS" id="PR00237">
    <property type="entry name" value="GPCRRHODOPSN"/>
</dbReference>
<dbReference type="InterPro" id="IPR017452">
    <property type="entry name" value="GPCR_Rhodpsn_7TM"/>
</dbReference>
<dbReference type="AlphaFoldDB" id="A0A8J5JYV6"/>
<feature type="non-terminal residue" evidence="11">
    <location>
        <position position="92"/>
    </location>
</feature>
<evidence type="ECO:0000259" key="10">
    <source>
        <dbReference type="PROSITE" id="PS50262"/>
    </source>
</evidence>
<dbReference type="SUPFAM" id="SSF81321">
    <property type="entry name" value="Family A G protein-coupled receptor-like"/>
    <property type="match status" value="1"/>
</dbReference>
<name>A0A8J5JYV6_HOMAM</name>
<protein>
    <submittedName>
        <fullName evidence="11">Relaxin receptor 2-like 3</fullName>
    </submittedName>
</protein>
<evidence type="ECO:0000256" key="5">
    <source>
        <dbReference type="ARBA" id="ARBA00022737"/>
    </source>
</evidence>
<dbReference type="GO" id="GO:0009755">
    <property type="term" value="P:hormone-mediated signaling pathway"/>
    <property type="evidence" value="ECO:0007669"/>
    <property type="project" value="TreeGrafter"/>
</dbReference>
<keyword evidence="12" id="KW-1185">Reference proteome</keyword>
<comment type="subcellular location">
    <subcellularLocation>
        <location evidence="1">Membrane</location>
    </subcellularLocation>
</comment>
<evidence type="ECO:0000313" key="11">
    <source>
        <dbReference type="EMBL" id="KAG7161904.1"/>
    </source>
</evidence>
<evidence type="ECO:0000313" key="12">
    <source>
        <dbReference type="Proteomes" id="UP000747542"/>
    </source>
</evidence>
<evidence type="ECO:0000256" key="8">
    <source>
        <dbReference type="RuleBase" id="RU000688"/>
    </source>
</evidence>
<dbReference type="PANTHER" id="PTHR24372">
    <property type="entry name" value="GLYCOPROTEIN HORMONE RECEPTOR"/>
    <property type="match status" value="1"/>
</dbReference>
<keyword evidence="7 9" id="KW-0472">Membrane</keyword>
<evidence type="ECO:0000256" key="2">
    <source>
        <dbReference type="ARBA" id="ARBA00010663"/>
    </source>
</evidence>
<evidence type="ECO:0000256" key="4">
    <source>
        <dbReference type="ARBA" id="ARBA00022692"/>
    </source>
</evidence>
<keyword evidence="8 11" id="KW-0675">Receptor</keyword>
<keyword evidence="6 9" id="KW-1133">Transmembrane helix</keyword>
<dbReference type="Proteomes" id="UP000747542">
    <property type="component" value="Unassembled WGS sequence"/>
</dbReference>
<keyword evidence="8" id="KW-0807">Transducer</keyword>